<protein>
    <submittedName>
        <fullName evidence="1">Uncharacterized protein</fullName>
    </submittedName>
</protein>
<sequence>MDPTKLLPDCKDYSEQKEKVIAEEPSYFCRRFFYVEETWIRE</sequence>
<dbReference type="EMBL" id="OMOF01000294">
    <property type="protein sequence ID" value="SPF46537.1"/>
    <property type="molecule type" value="Genomic_DNA"/>
</dbReference>
<dbReference type="Proteomes" id="UP000238916">
    <property type="component" value="Unassembled WGS sequence"/>
</dbReference>
<organism evidence="1 2">
    <name type="scientific">Candidatus Desulfosporosinus infrequens</name>
    <dbReference type="NCBI Taxonomy" id="2043169"/>
    <lineage>
        <taxon>Bacteria</taxon>
        <taxon>Bacillati</taxon>
        <taxon>Bacillota</taxon>
        <taxon>Clostridia</taxon>
        <taxon>Eubacteriales</taxon>
        <taxon>Desulfitobacteriaceae</taxon>
        <taxon>Desulfosporosinus</taxon>
    </lineage>
</organism>
<gene>
    <name evidence="1" type="ORF">SBF1_3630006</name>
</gene>
<evidence type="ECO:0000313" key="2">
    <source>
        <dbReference type="Proteomes" id="UP000238916"/>
    </source>
</evidence>
<accession>A0A2U3L3T2</accession>
<evidence type="ECO:0000313" key="1">
    <source>
        <dbReference type="EMBL" id="SPF46537.1"/>
    </source>
</evidence>
<dbReference type="AlphaFoldDB" id="A0A2U3L3T2"/>
<reference evidence="2" key="1">
    <citation type="submission" date="2018-02" db="EMBL/GenBank/DDBJ databases">
        <authorList>
            <person name="Hausmann B."/>
        </authorList>
    </citation>
    <scope>NUCLEOTIDE SEQUENCE [LARGE SCALE GENOMIC DNA]</scope>
    <source>
        <strain evidence="2">Peat soil MAG SbF1</strain>
    </source>
</reference>
<name>A0A2U3L3T2_9FIRM</name>
<proteinExistence type="predicted"/>